<reference evidence="1 2" key="1">
    <citation type="journal article" date="2015" name="Genome Biol. Evol.">
        <title>Comparative Genomics of a Bacterivorous Green Alga Reveals Evolutionary Causalities and Consequences of Phago-Mixotrophic Mode of Nutrition.</title>
        <authorList>
            <person name="Burns J.A."/>
            <person name="Paasch A."/>
            <person name="Narechania A."/>
            <person name="Kim E."/>
        </authorList>
    </citation>
    <scope>NUCLEOTIDE SEQUENCE [LARGE SCALE GENOMIC DNA]</scope>
    <source>
        <strain evidence="1 2">PLY_AMNH</strain>
    </source>
</reference>
<name>A0AAE0L9C8_9CHLO</name>
<comment type="caution">
    <text evidence="1">The sequence shown here is derived from an EMBL/GenBank/DDBJ whole genome shotgun (WGS) entry which is preliminary data.</text>
</comment>
<accession>A0AAE0L9C8</accession>
<protein>
    <submittedName>
        <fullName evidence="1">Uncharacterized protein</fullName>
    </submittedName>
</protein>
<evidence type="ECO:0000313" key="2">
    <source>
        <dbReference type="Proteomes" id="UP001190700"/>
    </source>
</evidence>
<sequence length="169" mass="18092">MHSFAPKTSLISPANHFSVDVIDLESDSESDTEDEDARTRYDLPLPAPGVGGVRLQRSGLGDCLAAADVPALFVCLSIGLIGATAGSALCCGIATPPVLSANSFWYSDTVPCNTLDFDIGNSFSLDSDNLDNFNLDSDYLDISNLDFEIENTNYYNFCGLCTVDHFQSG</sequence>
<dbReference type="Proteomes" id="UP001190700">
    <property type="component" value="Unassembled WGS sequence"/>
</dbReference>
<keyword evidence="2" id="KW-1185">Reference proteome</keyword>
<gene>
    <name evidence="1" type="ORF">CYMTET_15102</name>
</gene>
<dbReference type="AlphaFoldDB" id="A0AAE0L9C8"/>
<organism evidence="1 2">
    <name type="scientific">Cymbomonas tetramitiformis</name>
    <dbReference type="NCBI Taxonomy" id="36881"/>
    <lineage>
        <taxon>Eukaryota</taxon>
        <taxon>Viridiplantae</taxon>
        <taxon>Chlorophyta</taxon>
        <taxon>Pyramimonadophyceae</taxon>
        <taxon>Pyramimonadales</taxon>
        <taxon>Pyramimonadaceae</taxon>
        <taxon>Cymbomonas</taxon>
    </lineage>
</organism>
<dbReference type="EMBL" id="LGRX02006353">
    <property type="protein sequence ID" value="KAK3276858.1"/>
    <property type="molecule type" value="Genomic_DNA"/>
</dbReference>
<proteinExistence type="predicted"/>
<evidence type="ECO:0000313" key="1">
    <source>
        <dbReference type="EMBL" id="KAK3276858.1"/>
    </source>
</evidence>